<keyword evidence="9" id="KW-0472">Membrane</keyword>
<dbReference type="CDD" id="cd03214">
    <property type="entry name" value="ABC_Iron-Siderophores_B12_Hemin"/>
    <property type="match status" value="1"/>
</dbReference>
<dbReference type="InterPro" id="IPR027417">
    <property type="entry name" value="P-loop_NTPase"/>
</dbReference>
<keyword evidence="8" id="KW-0406">Ion transport</keyword>
<evidence type="ECO:0000256" key="7">
    <source>
        <dbReference type="ARBA" id="ARBA00023004"/>
    </source>
</evidence>
<dbReference type="SMART" id="SM00382">
    <property type="entry name" value="AAA"/>
    <property type="match status" value="1"/>
</dbReference>
<evidence type="ECO:0000256" key="4">
    <source>
        <dbReference type="ARBA" id="ARBA00022496"/>
    </source>
</evidence>
<dbReference type="GO" id="GO:0016887">
    <property type="term" value="F:ATP hydrolysis activity"/>
    <property type="evidence" value="ECO:0007669"/>
    <property type="project" value="InterPro"/>
</dbReference>
<evidence type="ECO:0000256" key="2">
    <source>
        <dbReference type="ARBA" id="ARBA00022448"/>
    </source>
</evidence>
<dbReference type="PANTHER" id="PTHR42771:SF2">
    <property type="entry name" value="IRON(3+)-HYDROXAMATE IMPORT ATP-BINDING PROTEIN FHUC"/>
    <property type="match status" value="1"/>
</dbReference>
<dbReference type="eggNOG" id="COG1120">
    <property type="taxonomic scope" value="Bacteria"/>
</dbReference>
<comment type="subcellular location">
    <subcellularLocation>
        <location evidence="1">Cell membrane</location>
        <topology evidence="1">Peripheral membrane protein</topology>
    </subcellularLocation>
</comment>
<dbReference type="Pfam" id="PF00005">
    <property type="entry name" value="ABC_tran"/>
    <property type="match status" value="1"/>
</dbReference>
<dbReference type="EMBL" id="ADEF01000028">
    <property type="protein sequence ID" value="EFA97633.1"/>
    <property type="molecule type" value="Genomic_DNA"/>
</dbReference>
<dbReference type="PROSITE" id="PS50893">
    <property type="entry name" value="ABC_TRANSPORTER_2"/>
    <property type="match status" value="1"/>
</dbReference>
<evidence type="ECO:0000256" key="9">
    <source>
        <dbReference type="ARBA" id="ARBA00023136"/>
    </source>
</evidence>
<dbReference type="GO" id="GO:0005524">
    <property type="term" value="F:ATP binding"/>
    <property type="evidence" value="ECO:0007669"/>
    <property type="project" value="UniProtKB-KW"/>
</dbReference>
<dbReference type="SUPFAM" id="SSF52540">
    <property type="entry name" value="P-loop containing nucleoside triphosphate hydrolases"/>
    <property type="match status" value="1"/>
</dbReference>
<dbReference type="InterPro" id="IPR051535">
    <property type="entry name" value="Siderophore_ABC-ATPase"/>
</dbReference>
<keyword evidence="2" id="KW-0813">Transport</keyword>
<proteinExistence type="predicted"/>
<comment type="caution">
    <text evidence="11">The sequence shown here is derived from an EMBL/GenBank/DDBJ whole genome shotgun (WGS) entry which is preliminary data.</text>
</comment>
<accession>D1VYV4</accession>
<keyword evidence="6 11" id="KW-0067">ATP-binding</keyword>
<gene>
    <name evidence="11" type="ORF">HMPREF9019_1395</name>
</gene>
<evidence type="ECO:0000256" key="3">
    <source>
        <dbReference type="ARBA" id="ARBA00022475"/>
    </source>
</evidence>
<sequence length="286" mass="31838">MQTIELIDLIIGYDNHAVVSPITASLNSGQLTCLLGANGSGKSTLLRTLAGFQPPLKGTIKMAGKPLQQWNHQELAQKVSVVLTEKLDLKNITVYELVGLGRSPYTGFWGGLSKMDDEIIQSSIALVGITPLSHRKIQTLSDGEKQKAFIAKALAQQTSVIILDEPTAFLDFQSKAETLQLLARLAHKEDKCIFLSIHDIELAIQVADKIWLIDDAHQLQVGTPKELIDNGIFPRFIENSSIQFDSYHQKIKIKNSHFIVERNPFTSDKMAVFLKLSMIKSLFMIR</sequence>
<reference evidence="11 12" key="1">
    <citation type="submission" date="2009-12" db="EMBL/GenBank/DDBJ databases">
        <title>Genome Sequence of Prevotella timonensis CRIS 5C-B1.</title>
        <authorList>
            <person name="Durkin A.S."/>
            <person name="Madupu R."/>
            <person name="Torralba M."/>
            <person name="Methe B."/>
            <person name="Sutton G."/>
            <person name="Strausberg R.L."/>
            <person name="Nelson K.E."/>
        </authorList>
    </citation>
    <scope>NUCLEOTIDE SEQUENCE [LARGE SCALE GENOMIC DNA]</scope>
    <source>
        <strain evidence="11 12">CRIS 5C-B1</strain>
    </source>
</reference>
<keyword evidence="12" id="KW-1185">Reference proteome</keyword>
<evidence type="ECO:0000256" key="1">
    <source>
        <dbReference type="ARBA" id="ARBA00004202"/>
    </source>
</evidence>
<keyword evidence="5" id="KW-0547">Nucleotide-binding</keyword>
<keyword evidence="4" id="KW-0410">Iron transport</keyword>
<dbReference type="PANTHER" id="PTHR42771">
    <property type="entry name" value="IRON(3+)-HYDROXAMATE IMPORT ATP-BINDING PROTEIN FHUC"/>
    <property type="match status" value="1"/>
</dbReference>
<dbReference type="InterPro" id="IPR003593">
    <property type="entry name" value="AAA+_ATPase"/>
</dbReference>
<evidence type="ECO:0000256" key="6">
    <source>
        <dbReference type="ARBA" id="ARBA00022840"/>
    </source>
</evidence>
<evidence type="ECO:0000256" key="8">
    <source>
        <dbReference type="ARBA" id="ARBA00023065"/>
    </source>
</evidence>
<organism evidence="11 12">
    <name type="scientific">Hoylesella timonensis CRIS 5C-B1</name>
    <dbReference type="NCBI Taxonomy" id="679189"/>
    <lineage>
        <taxon>Bacteria</taxon>
        <taxon>Pseudomonadati</taxon>
        <taxon>Bacteroidota</taxon>
        <taxon>Bacteroidia</taxon>
        <taxon>Bacteroidales</taxon>
        <taxon>Prevotellaceae</taxon>
        <taxon>Hoylesella</taxon>
    </lineage>
</organism>
<name>D1VYV4_9BACT</name>
<evidence type="ECO:0000259" key="10">
    <source>
        <dbReference type="PROSITE" id="PS50893"/>
    </source>
</evidence>
<keyword evidence="3" id="KW-1003">Cell membrane</keyword>
<feature type="domain" description="ABC transporter" evidence="10">
    <location>
        <begin position="4"/>
        <end position="240"/>
    </location>
</feature>
<dbReference type="Proteomes" id="UP000004001">
    <property type="component" value="Unassembled WGS sequence"/>
</dbReference>
<dbReference type="AlphaFoldDB" id="D1VYV4"/>
<dbReference type="GO" id="GO:0005886">
    <property type="term" value="C:plasma membrane"/>
    <property type="evidence" value="ECO:0007669"/>
    <property type="project" value="UniProtKB-SubCell"/>
</dbReference>
<dbReference type="Gene3D" id="3.40.50.300">
    <property type="entry name" value="P-loop containing nucleotide triphosphate hydrolases"/>
    <property type="match status" value="1"/>
</dbReference>
<dbReference type="RefSeq" id="WP_008123593.1">
    <property type="nucleotide sequence ID" value="NZ_ADEF01000028.1"/>
</dbReference>
<dbReference type="InterPro" id="IPR003439">
    <property type="entry name" value="ABC_transporter-like_ATP-bd"/>
</dbReference>
<evidence type="ECO:0000313" key="12">
    <source>
        <dbReference type="Proteomes" id="UP000004001"/>
    </source>
</evidence>
<evidence type="ECO:0000256" key="5">
    <source>
        <dbReference type="ARBA" id="ARBA00022741"/>
    </source>
</evidence>
<dbReference type="GO" id="GO:0006826">
    <property type="term" value="P:iron ion transport"/>
    <property type="evidence" value="ECO:0007669"/>
    <property type="project" value="UniProtKB-KW"/>
</dbReference>
<evidence type="ECO:0000313" key="11">
    <source>
        <dbReference type="EMBL" id="EFA97633.1"/>
    </source>
</evidence>
<protein>
    <submittedName>
        <fullName evidence="11">ABC transporter, ATP-binding protein</fullName>
    </submittedName>
</protein>
<keyword evidence="7" id="KW-0408">Iron</keyword>